<dbReference type="Proteomes" id="UP000799537">
    <property type="component" value="Unassembled WGS sequence"/>
</dbReference>
<reference evidence="3" key="1">
    <citation type="journal article" date="2020" name="Stud. Mycol.">
        <title>101 Dothideomycetes genomes: a test case for predicting lifestyles and emergence of pathogens.</title>
        <authorList>
            <person name="Haridas S."/>
            <person name="Albert R."/>
            <person name="Binder M."/>
            <person name="Bloem J."/>
            <person name="Labutti K."/>
            <person name="Salamov A."/>
            <person name="Andreopoulos B."/>
            <person name="Baker S."/>
            <person name="Barry K."/>
            <person name="Bills G."/>
            <person name="Bluhm B."/>
            <person name="Cannon C."/>
            <person name="Castanera R."/>
            <person name="Culley D."/>
            <person name="Daum C."/>
            <person name="Ezra D."/>
            <person name="Gonzalez J."/>
            <person name="Henrissat B."/>
            <person name="Kuo A."/>
            <person name="Liang C."/>
            <person name="Lipzen A."/>
            <person name="Lutzoni F."/>
            <person name="Magnuson J."/>
            <person name="Mondo S."/>
            <person name="Nolan M."/>
            <person name="Ohm R."/>
            <person name="Pangilinan J."/>
            <person name="Park H.-J."/>
            <person name="Ramirez L."/>
            <person name="Alfaro M."/>
            <person name="Sun H."/>
            <person name="Tritt A."/>
            <person name="Yoshinaga Y."/>
            <person name="Zwiers L.-H."/>
            <person name="Turgeon B."/>
            <person name="Goodwin S."/>
            <person name="Spatafora J."/>
            <person name="Crous P."/>
            <person name="Grigoriev I."/>
        </authorList>
    </citation>
    <scope>NUCLEOTIDE SEQUENCE</scope>
    <source>
        <strain evidence="3">ATCC 36951</strain>
    </source>
</reference>
<dbReference type="EMBL" id="ML993590">
    <property type="protein sequence ID" value="KAF2168613.1"/>
    <property type="molecule type" value="Genomic_DNA"/>
</dbReference>
<accession>A0A6A6CPL7</accession>
<dbReference type="GeneID" id="54559091"/>
<feature type="region of interest" description="Disordered" evidence="1">
    <location>
        <begin position="112"/>
        <end position="134"/>
    </location>
</feature>
<evidence type="ECO:0000256" key="1">
    <source>
        <dbReference type="SAM" id="MobiDB-lite"/>
    </source>
</evidence>
<feature type="compositionally biased region" description="Polar residues" evidence="1">
    <location>
        <begin position="122"/>
        <end position="134"/>
    </location>
</feature>
<sequence length="252" mass="27488">MSVHKRRTSQQNAQDAPKRPVRQRRILTWTRLSLAVLLWLVADYGFTRATAYPAPTILEGREHLHNNLVNHAIALEDINSDLPFASVRHLYSTHPNSVIHDATKKAAALAEKKTRDNHIRTETSSSGVHTSEPVTDTAPPTHTLFLGAFTGAAIRALLGLVGLSANSVCTFLDKAFGDDKNAAQIVGVVGCYIGMTLLGFYGLFSAGHNLYQIQQAGQRTADALDAVNQAFELQDTIAGGFGGRRKLRMSMR</sequence>
<feature type="compositionally biased region" description="Basic and acidic residues" evidence="1">
    <location>
        <begin position="112"/>
        <end position="121"/>
    </location>
</feature>
<proteinExistence type="predicted"/>
<protein>
    <submittedName>
        <fullName evidence="3">Uncharacterized protein</fullName>
    </submittedName>
</protein>
<dbReference type="RefSeq" id="XP_033669502.1">
    <property type="nucleotide sequence ID" value="XM_033805819.1"/>
</dbReference>
<feature type="transmembrane region" description="Helical" evidence="2">
    <location>
        <begin position="144"/>
        <end position="165"/>
    </location>
</feature>
<evidence type="ECO:0000313" key="3">
    <source>
        <dbReference type="EMBL" id="KAF2168613.1"/>
    </source>
</evidence>
<evidence type="ECO:0000256" key="2">
    <source>
        <dbReference type="SAM" id="Phobius"/>
    </source>
</evidence>
<keyword evidence="2" id="KW-0812">Transmembrane</keyword>
<evidence type="ECO:0000313" key="4">
    <source>
        <dbReference type="Proteomes" id="UP000799537"/>
    </source>
</evidence>
<keyword evidence="2" id="KW-0472">Membrane</keyword>
<keyword evidence="2" id="KW-1133">Transmembrane helix</keyword>
<name>A0A6A6CPL7_ZASCE</name>
<feature type="region of interest" description="Disordered" evidence="1">
    <location>
        <begin position="1"/>
        <end position="21"/>
    </location>
</feature>
<organism evidence="3 4">
    <name type="scientific">Zasmidium cellare ATCC 36951</name>
    <dbReference type="NCBI Taxonomy" id="1080233"/>
    <lineage>
        <taxon>Eukaryota</taxon>
        <taxon>Fungi</taxon>
        <taxon>Dikarya</taxon>
        <taxon>Ascomycota</taxon>
        <taxon>Pezizomycotina</taxon>
        <taxon>Dothideomycetes</taxon>
        <taxon>Dothideomycetidae</taxon>
        <taxon>Mycosphaerellales</taxon>
        <taxon>Mycosphaerellaceae</taxon>
        <taxon>Zasmidium</taxon>
    </lineage>
</organism>
<feature type="transmembrane region" description="Helical" evidence="2">
    <location>
        <begin position="185"/>
        <end position="204"/>
    </location>
</feature>
<keyword evidence="4" id="KW-1185">Reference proteome</keyword>
<dbReference type="AlphaFoldDB" id="A0A6A6CPL7"/>
<gene>
    <name evidence="3" type="ORF">M409DRAFT_21359</name>
</gene>